<proteinExistence type="predicted"/>
<dbReference type="AlphaFoldDB" id="A0A0F5FDD6"/>
<sequence>MRRLAVIAALLALALPAHAQPGATSDAELAEALHGCWFRKSWSAEIEAQRADPDFRISSQMCFAGGLEGEVDDSFCQGYSSDDCGVLLASYALRDGKLWRDYGPDAADGRLSVCDVTLDGNRWLTLSNCQWVEGDAGPIEDIAYERIVDL</sequence>
<organism evidence="2 3">
    <name type="scientific">Devosia geojensis</name>
    <dbReference type="NCBI Taxonomy" id="443610"/>
    <lineage>
        <taxon>Bacteria</taxon>
        <taxon>Pseudomonadati</taxon>
        <taxon>Pseudomonadota</taxon>
        <taxon>Alphaproteobacteria</taxon>
        <taxon>Hyphomicrobiales</taxon>
        <taxon>Devosiaceae</taxon>
        <taxon>Devosia</taxon>
    </lineage>
</organism>
<keyword evidence="1" id="KW-0732">Signal</keyword>
<dbReference type="Proteomes" id="UP000033632">
    <property type="component" value="Unassembled WGS sequence"/>
</dbReference>
<reference evidence="2 3" key="1">
    <citation type="submission" date="2015-03" db="EMBL/GenBank/DDBJ databases">
        <authorList>
            <person name="Hassan Y.I."/>
            <person name="Lepp D."/>
            <person name="Li X.-Z."/>
            <person name="Zhou T."/>
        </authorList>
    </citation>
    <scope>NUCLEOTIDE SEQUENCE [LARGE SCALE GENOMIC DNA]</scope>
    <source>
        <strain evidence="2 3">BD-c194</strain>
    </source>
</reference>
<feature type="signal peptide" evidence="1">
    <location>
        <begin position="1"/>
        <end position="19"/>
    </location>
</feature>
<comment type="caution">
    <text evidence="2">The sequence shown here is derived from an EMBL/GenBank/DDBJ whole genome shotgun (WGS) entry which is preliminary data.</text>
</comment>
<evidence type="ECO:0000313" key="2">
    <source>
        <dbReference type="EMBL" id="KKB06866.1"/>
    </source>
</evidence>
<dbReference type="RefSeq" id="WP_046110546.1">
    <property type="nucleotide sequence ID" value="NZ_JZEX01000192.1"/>
</dbReference>
<dbReference type="EMBL" id="JZEX01000192">
    <property type="protein sequence ID" value="KKB06866.1"/>
    <property type="molecule type" value="Genomic_DNA"/>
</dbReference>
<evidence type="ECO:0000256" key="1">
    <source>
        <dbReference type="SAM" id="SignalP"/>
    </source>
</evidence>
<dbReference type="PATRIC" id="fig|443610.3.peg.2432"/>
<name>A0A0F5FDD6_9HYPH</name>
<evidence type="ECO:0008006" key="4">
    <source>
        <dbReference type="Google" id="ProtNLM"/>
    </source>
</evidence>
<protein>
    <recommendedName>
        <fullName evidence="4">DUF2147 domain-containing protein</fullName>
    </recommendedName>
</protein>
<feature type="chain" id="PRO_5002486743" description="DUF2147 domain-containing protein" evidence="1">
    <location>
        <begin position="20"/>
        <end position="150"/>
    </location>
</feature>
<dbReference type="STRING" id="443610.VE25_20545"/>
<keyword evidence="3" id="KW-1185">Reference proteome</keyword>
<accession>A0A0F5FDD6</accession>
<evidence type="ECO:0000313" key="3">
    <source>
        <dbReference type="Proteomes" id="UP000033632"/>
    </source>
</evidence>
<gene>
    <name evidence="2" type="ORF">VE25_20545</name>
</gene>